<evidence type="ECO:0000313" key="1">
    <source>
        <dbReference type="EMBL" id="RZB92927.1"/>
    </source>
</evidence>
<dbReference type="AlphaFoldDB" id="A0A445J3J6"/>
<protein>
    <submittedName>
        <fullName evidence="1">Uncharacterized protein</fullName>
    </submittedName>
</protein>
<name>A0A445J3J6_GLYSO</name>
<organism evidence="1 2">
    <name type="scientific">Glycine soja</name>
    <name type="common">Wild soybean</name>
    <dbReference type="NCBI Taxonomy" id="3848"/>
    <lineage>
        <taxon>Eukaryota</taxon>
        <taxon>Viridiplantae</taxon>
        <taxon>Streptophyta</taxon>
        <taxon>Embryophyta</taxon>
        <taxon>Tracheophyta</taxon>
        <taxon>Spermatophyta</taxon>
        <taxon>Magnoliopsida</taxon>
        <taxon>eudicotyledons</taxon>
        <taxon>Gunneridae</taxon>
        <taxon>Pentapetalae</taxon>
        <taxon>rosids</taxon>
        <taxon>fabids</taxon>
        <taxon>Fabales</taxon>
        <taxon>Fabaceae</taxon>
        <taxon>Papilionoideae</taxon>
        <taxon>50 kb inversion clade</taxon>
        <taxon>NPAAA clade</taxon>
        <taxon>indigoferoid/millettioid clade</taxon>
        <taxon>Phaseoleae</taxon>
        <taxon>Glycine</taxon>
        <taxon>Glycine subgen. Soja</taxon>
    </lineage>
</organism>
<dbReference type="Proteomes" id="UP000289340">
    <property type="component" value="Chromosome 9"/>
</dbReference>
<accession>A0A445J3J6</accession>
<keyword evidence="2" id="KW-1185">Reference proteome</keyword>
<sequence length="98" mass="11622">MADFNDLLSRDEKKGSPNKILEKLDRAMTTSTWLDNFPNCCLKNLICCRSNHSPILLKLSRHTRTRKTKRFHFENSWLEEGRKCLQSLDGDVQRERER</sequence>
<proteinExistence type="predicted"/>
<dbReference type="PANTHER" id="PTHR33710">
    <property type="entry name" value="BNAC02G09200D PROTEIN"/>
    <property type="match status" value="1"/>
</dbReference>
<reference evidence="1 2" key="1">
    <citation type="submission" date="2018-09" db="EMBL/GenBank/DDBJ databases">
        <title>A high-quality reference genome of wild soybean provides a powerful tool to mine soybean genomes.</title>
        <authorList>
            <person name="Xie M."/>
            <person name="Chung C.Y.L."/>
            <person name="Li M.-W."/>
            <person name="Wong F.-L."/>
            <person name="Chan T.-F."/>
            <person name="Lam H.-M."/>
        </authorList>
    </citation>
    <scope>NUCLEOTIDE SEQUENCE [LARGE SCALE GENOMIC DNA]</scope>
    <source>
        <strain evidence="2">cv. W05</strain>
        <tissue evidence="1">Hypocotyl of etiolated seedlings</tissue>
    </source>
</reference>
<evidence type="ECO:0000313" key="2">
    <source>
        <dbReference type="Proteomes" id="UP000289340"/>
    </source>
</evidence>
<gene>
    <name evidence="1" type="ORF">D0Y65_024709</name>
</gene>
<dbReference type="PANTHER" id="PTHR33710:SF62">
    <property type="entry name" value="DUF4283 DOMAIN PROTEIN"/>
    <property type="match status" value="1"/>
</dbReference>
<comment type="caution">
    <text evidence="1">The sequence shown here is derived from an EMBL/GenBank/DDBJ whole genome shotgun (WGS) entry which is preliminary data.</text>
</comment>
<dbReference type="EMBL" id="QZWG01000009">
    <property type="protein sequence ID" value="RZB92927.1"/>
    <property type="molecule type" value="Genomic_DNA"/>
</dbReference>